<evidence type="ECO:0000256" key="1">
    <source>
        <dbReference type="ARBA" id="ARBA00022737"/>
    </source>
</evidence>
<comment type="caution">
    <text evidence="3">The sequence shown here is derived from an EMBL/GenBank/DDBJ whole genome shotgun (WGS) entry which is preliminary data.</text>
</comment>
<protein>
    <submittedName>
        <fullName evidence="3">Tetratricopeptide repeat protein</fullName>
    </submittedName>
</protein>
<name>A0ABU3N2E4_9SPHN</name>
<dbReference type="InterPro" id="IPR011990">
    <property type="entry name" value="TPR-like_helical_dom_sf"/>
</dbReference>
<dbReference type="SMART" id="SM00028">
    <property type="entry name" value="TPR"/>
    <property type="match status" value="5"/>
</dbReference>
<dbReference type="EMBL" id="JALMLT010000001">
    <property type="protein sequence ID" value="MDT8758034.1"/>
    <property type="molecule type" value="Genomic_DNA"/>
</dbReference>
<dbReference type="PANTHER" id="PTHR45641:SF19">
    <property type="entry name" value="NEPHROCYSTIN-3"/>
    <property type="match status" value="1"/>
</dbReference>
<keyword evidence="1" id="KW-0677">Repeat</keyword>
<gene>
    <name evidence="3" type="ORF">MZO42_04935</name>
</gene>
<dbReference type="SUPFAM" id="SSF48452">
    <property type="entry name" value="TPR-like"/>
    <property type="match status" value="2"/>
</dbReference>
<dbReference type="InterPro" id="IPR019734">
    <property type="entry name" value="TPR_rpt"/>
</dbReference>
<proteinExistence type="predicted"/>
<organism evidence="3">
    <name type="scientific">Sphingomonas psychrotolerans</name>
    <dbReference type="NCBI Taxonomy" id="1327635"/>
    <lineage>
        <taxon>Bacteria</taxon>
        <taxon>Pseudomonadati</taxon>
        <taxon>Pseudomonadota</taxon>
        <taxon>Alphaproteobacteria</taxon>
        <taxon>Sphingomonadales</taxon>
        <taxon>Sphingomonadaceae</taxon>
        <taxon>Sphingomonas</taxon>
    </lineage>
</organism>
<dbReference type="Gene3D" id="1.25.40.10">
    <property type="entry name" value="Tetratricopeptide repeat domain"/>
    <property type="match status" value="2"/>
</dbReference>
<evidence type="ECO:0000313" key="3">
    <source>
        <dbReference type="EMBL" id="MDT8758034.1"/>
    </source>
</evidence>
<dbReference type="Pfam" id="PF13424">
    <property type="entry name" value="TPR_12"/>
    <property type="match status" value="3"/>
</dbReference>
<keyword evidence="2" id="KW-0802">TPR repeat</keyword>
<reference evidence="3" key="1">
    <citation type="submission" date="2022-04" db="EMBL/GenBank/DDBJ databases">
        <title>Tomato heritable bacteria conferring resistance against bacterial wilt.</title>
        <authorList>
            <person name="Yin J."/>
        </authorList>
    </citation>
    <scope>NUCLEOTIDE SEQUENCE</scope>
    <source>
        <strain evidence="3">Cra20</strain>
    </source>
</reference>
<accession>A0ABU3N2E4</accession>
<dbReference type="PANTHER" id="PTHR45641">
    <property type="entry name" value="TETRATRICOPEPTIDE REPEAT PROTEIN (AFU_ORTHOLOGUE AFUA_6G03870)"/>
    <property type="match status" value="1"/>
</dbReference>
<evidence type="ECO:0000256" key="2">
    <source>
        <dbReference type="ARBA" id="ARBA00022803"/>
    </source>
</evidence>
<sequence length="472" mass="53362">MSIYERAPIPGLDARDFISAFKYSGLTEPRNSEWNLAPALRRELLASPALDAGVRKAVHQLLLEFGRSNANRARAGSEIPAYLFTHAGLAYHFAGSGDLDDAMALYSEASKGEFTGAQWLGAKLAEEQEQNGVIPRGRVETTFLRAWVLLHEGHRQAAMPLFRKVAKTDLPIREVAISLHLVGNDNNRGQRREAEGELRRSIDIGEEIGNRLHVAQTLHSLANLLARQEDRFDEAEKAYRRSVEIDEQLGNQFGVAQTLHSLANLLARRDGCFDEAEKAYQRSLEILEGLHDQFGVAQTLHSLANLLSRREGRFDDAEKAYRRSTEIGEEIGNRFHVAQTFHSLANLLARREGRFDDAEKAYQRSLQILEDLNDQFGVAQTLHSLANLLARKEGRFDDAENAYQRSIAIGERLNNDRHLAQVLMSYGTAIASRSVRRALSLLHRSLEIERRRGNQRFIRMVERRIKEVRKLG</sequence>